<dbReference type="InterPro" id="IPR008969">
    <property type="entry name" value="CarboxyPept-like_regulatory"/>
</dbReference>
<dbReference type="SUPFAM" id="SSF56935">
    <property type="entry name" value="Porins"/>
    <property type="match status" value="1"/>
</dbReference>
<keyword evidence="2" id="KW-1185">Reference proteome</keyword>
<sequence>MSIKHIPIIFFLLAQIITTSSLYSQTSVTGVVRDKDSNPISFTNVFIKLKSSNSIKAYTRTSKDGSYVLNIEEPGSYEISFTALLYKEALFQISVETGKKYVQNAILQDETTFLDEVVIKTEKPITVKSDTIVINAKAFAQGNETVVEDLLRKIPGLNISENGTIKVGNKEVEKVMIAGDDFFEHGYKLLTKNLNASTVDKIEIYKRYSNNRLLKNIENSDKVAINLTLKDDIKSQWFGNMSVGYGVASENRYDVRTNLMSFDKKAKFYLLGNLNNVGVDAVGDIDYIIRPVNSDGISSIGDDENSETLLSLDSSKPNLKEERTNFNNAELVSLNSIFTITSKIKLKIIGFFNSDKNDFYRKAIDEYSFENTMFSNFEDYNLNKKKKIGFGKINFNYDISNNESFEYISKYSSEIRNTHTNLIFNEEKSREKLHEETEFIDQKAVYTNRFKSNKVLIFTGRLISEKTPQNYYNNVFLFEDLLPDGTNADNLAQNSNDQMNFFGFETHFFDKKEKGNLLEFKAGYENRRDYFNSKLEFLENNNTIASPADYSNQIKFGTQDLYFKSKYNYFFRKFVIEAKVELHQLFSDLKTSEIDQNNNNFFINPSFVLSWEINKNNKVSTSFSYNTTNSKILDVYNGYVLTSYKSFQKGTGQFNQLQSQVLFVRYGLGNWESKFSSNASIYYYKNFDFFSTNSEIQPSYSKLEKIIIKNRSMFRADADISYFFSSIKSNLKIDANYSKSNYKNIVNNSELREVKSEVLVPGIQMRSNFKGFLNYHIGSKWTINKITTSIVNKNTDNLTFFDLLLSFTKDFNAEIQAERYYFGNLNVQDNKYYFLDISSNYKLKKDKVSLSLSANNLFNTKTFRQTYISDVLTSKTEYRILPRYILFKIDYRF</sequence>
<gene>
    <name evidence="1" type="ORF">NJT12_05850</name>
</gene>
<evidence type="ECO:0000313" key="1">
    <source>
        <dbReference type="EMBL" id="MDA6069137.1"/>
    </source>
</evidence>
<name>A0ABT4WA76_9FLAO</name>
<protein>
    <submittedName>
        <fullName evidence="1">Carboxypeptidase-like regulatory domain-containing protein</fullName>
    </submittedName>
</protein>
<comment type="caution">
    <text evidence="1">The sequence shown here is derived from an EMBL/GenBank/DDBJ whole genome shotgun (WGS) entry which is preliminary data.</text>
</comment>
<reference evidence="1 2" key="1">
    <citation type="journal article" date="2023" name="Chemosphere">
        <title>Whole genome analysis of Flavobacterium aziz-sancarii sp. nov., isolated from Ardley Island (Antarctica), revealed a rich resistome and bioremediation potential.</title>
        <authorList>
            <person name="Otur C."/>
            <person name="Okay S."/>
            <person name="Kurt-Kizildogan A."/>
        </authorList>
    </citation>
    <scope>NUCLEOTIDE SEQUENCE [LARGE SCALE GENOMIC DNA]</scope>
    <source>
        <strain evidence="1 2">AC</strain>
    </source>
</reference>
<dbReference type="Pfam" id="PF13620">
    <property type="entry name" value="CarboxypepD_reg"/>
    <property type="match status" value="1"/>
</dbReference>
<dbReference type="EMBL" id="JAMZNK010000006">
    <property type="protein sequence ID" value="MDA6069137.1"/>
    <property type="molecule type" value="Genomic_DNA"/>
</dbReference>
<organism evidence="1 2">
    <name type="scientific">Flavobacterium azizsancarii</name>
    <dbReference type="NCBI Taxonomy" id="2961580"/>
    <lineage>
        <taxon>Bacteria</taxon>
        <taxon>Pseudomonadati</taxon>
        <taxon>Bacteroidota</taxon>
        <taxon>Flavobacteriia</taxon>
        <taxon>Flavobacteriales</taxon>
        <taxon>Flavobacteriaceae</taxon>
        <taxon>Flavobacterium</taxon>
    </lineage>
</organism>
<dbReference type="RefSeq" id="WP_271334951.1">
    <property type="nucleotide sequence ID" value="NZ_JAMZNK010000006.1"/>
</dbReference>
<evidence type="ECO:0000313" key="2">
    <source>
        <dbReference type="Proteomes" id="UP001212170"/>
    </source>
</evidence>
<accession>A0ABT4WA76</accession>
<dbReference type="SUPFAM" id="SSF49464">
    <property type="entry name" value="Carboxypeptidase regulatory domain-like"/>
    <property type="match status" value="1"/>
</dbReference>
<proteinExistence type="predicted"/>
<dbReference type="Gene3D" id="2.60.40.1120">
    <property type="entry name" value="Carboxypeptidase-like, regulatory domain"/>
    <property type="match status" value="1"/>
</dbReference>
<dbReference type="Proteomes" id="UP001212170">
    <property type="component" value="Unassembled WGS sequence"/>
</dbReference>